<dbReference type="Gene3D" id="3.40.50.1010">
    <property type="entry name" value="5'-nuclease"/>
    <property type="match status" value="1"/>
</dbReference>
<gene>
    <name evidence="19" type="ORF">CWI37_1995p0010</name>
    <name evidence="20" type="ORF">CWI38_0181p0050</name>
</gene>
<dbReference type="InterPro" id="IPR006084">
    <property type="entry name" value="XPG/Rad2"/>
</dbReference>
<dbReference type="Proteomes" id="UP000292282">
    <property type="component" value="Unassembled WGS sequence"/>
</dbReference>
<evidence type="ECO:0000256" key="5">
    <source>
        <dbReference type="ARBA" id="ARBA00022759"/>
    </source>
</evidence>
<keyword evidence="8 16" id="KW-0269">Exonuclease</keyword>
<keyword evidence="5 16" id="KW-0255">Endonuclease</keyword>
<keyword evidence="6 16" id="KW-0227">DNA damage</keyword>
<evidence type="ECO:0000313" key="21">
    <source>
        <dbReference type="Proteomes" id="UP000292282"/>
    </source>
</evidence>
<dbReference type="AlphaFoldDB" id="A0A4Q9KT30"/>
<keyword evidence="4 16" id="KW-0479">Metal-binding</keyword>
<dbReference type="GO" id="GO:0005654">
    <property type="term" value="C:nucleoplasm"/>
    <property type="evidence" value="ECO:0007669"/>
    <property type="project" value="UniProtKB-SubCell"/>
</dbReference>
<evidence type="ECO:0000256" key="3">
    <source>
        <dbReference type="ARBA" id="ARBA00022722"/>
    </source>
</evidence>
<dbReference type="GO" id="GO:0005730">
    <property type="term" value="C:nucleolus"/>
    <property type="evidence" value="ECO:0007669"/>
    <property type="project" value="UniProtKB-SubCell"/>
</dbReference>
<evidence type="ECO:0000256" key="6">
    <source>
        <dbReference type="ARBA" id="ARBA00022763"/>
    </source>
</evidence>
<evidence type="ECO:0000313" key="19">
    <source>
        <dbReference type="EMBL" id="TBT97923.1"/>
    </source>
</evidence>
<keyword evidence="12 16" id="KW-0539">Nucleus</keyword>
<evidence type="ECO:0000256" key="15">
    <source>
        <dbReference type="ARBA" id="ARBA00063178"/>
    </source>
</evidence>
<comment type="similarity">
    <text evidence="14 16">Belongs to the XPG/RAD2 endonuclease family. FEN1 subfamily.</text>
</comment>
<keyword evidence="10 16" id="KW-0496">Mitochondrion</keyword>
<sequence length="347" mass="39711">MGIKQLSQVILKYNKQSIRERSIGYYSGKRIAIDASLCLYQFLIAVRSEGMVLNAADGETTSHLVGLFYRSIRLIENGIKPIFVFDGKPPHMKFEELQKRSEKRIKADEEYVKAVEKGDLGKMEMYDKRKTKVTIKHVEDCKKLLSFMGIPYVNAPSEAEAFCAYLCINKHVDAVGTEDMDALTFATPILLRNLTASESKKLPIKEYNFKGILRDLELTDSEFIDMCILLGCDYCESIKGIGPQKALSLIKKYQNIENILQNETSLEIPDEWKYKDARIIFEELVNLPCEEELPNFKYGAVNKEAIIDFLVVKNGFSEERVKKGLERLILAQKKGKTQRLDDFFKAK</sequence>
<feature type="domain" description="XPG N-terminal" evidence="18">
    <location>
        <begin position="1"/>
        <end position="107"/>
    </location>
</feature>
<dbReference type="GO" id="GO:0017108">
    <property type="term" value="F:5'-flap endonuclease activity"/>
    <property type="evidence" value="ECO:0007669"/>
    <property type="project" value="UniProtKB-UniRule"/>
</dbReference>
<dbReference type="FunFam" id="3.40.50.1010:FF:000016">
    <property type="entry name" value="Flap endonuclease 1"/>
    <property type="match status" value="1"/>
</dbReference>
<dbReference type="GO" id="GO:0005739">
    <property type="term" value="C:mitochondrion"/>
    <property type="evidence" value="ECO:0007669"/>
    <property type="project" value="UniProtKB-SubCell"/>
</dbReference>
<evidence type="ECO:0000259" key="17">
    <source>
        <dbReference type="SMART" id="SM00484"/>
    </source>
</evidence>
<dbReference type="InterPro" id="IPR008918">
    <property type="entry name" value="HhH2"/>
</dbReference>
<dbReference type="STRING" id="1176355.A0A4Q9KT30"/>
<dbReference type="SUPFAM" id="SSF47807">
    <property type="entry name" value="5' to 3' exonuclease, C-terminal subdomain"/>
    <property type="match status" value="1"/>
</dbReference>
<comment type="caution">
    <text evidence="19">The sequence shown here is derived from an EMBL/GenBank/DDBJ whole genome shotgun (WGS) entry which is preliminary data.</text>
</comment>
<feature type="domain" description="XPG-I" evidence="17">
    <location>
        <begin position="146"/>
        <end position="218"/>
    </location>
</feature>
<evidence type="ECO:0000313" key="22">
    <source>
        <dbReference type="Proteomes" id="UP000292362"/>
    </source>
</evidence>
<evidence type="ECO:0000256" key="7">
    <source>
        <dbReference type="ARBA" id="ARBA00022801"/>
    </source>
</evidence>
<evidence type="ECO:0000256" key="2">
    <source>
        <dbReference type="ARBA" id="ARBA00022705"/>
    </source>
</evidence>
<dbReference type="EMBL" id="PITJ01001995">
    <property type="protein sequence ID" value="TBT97923.1"/>
    <property type="molecule type" value="Genomic_DNA"/>
</dbReference>
<dbReference type="SMART" id="SM00485">
    <property type="entry name" value="XPGN"/>
    <property type="match status" value="1"/>
</dbReference>
<dbReference type="FunFam" id="1.10.150.20:FF:000009">
    <property type="entry name" value="Flap endonuclease 1"/>
    <property type="match status" value="1"/>
</dbReference>
<dbReference type="HAMAP" id="MF_00614">
    <property type="entry name" value="Fen"/>
    <property type="match status" value="1"/>
</dbReference>
<comment type="subcellular location">
    <subcellularLocation>
        <location evidence="16">Nucleus</location>
        <location evidence="16">Nucleolus</location>
    </subcellularLocation>
    <subcellularLocation>
        <location evidence="16">Nucleus</location>
        <location evidence="16">Nucleoplasm</location>
    </subcellularLocation>
    <subcellularLocation>
        <location evidence="16">Mitochondrion</location>
    </subcellularLocation>
    <text evidence="16">Resides mostly in the nucleoli and relocalizes to the nucleoplasm upon DNA damage.</text>
</comment>
<dbReference type="SMART" id="SM00484">
    <property type="entry name" value="XPGI"/>
    <property type="match status" value="1"/>
</dbReference>
<evidence type="ECO:0000259" key="18">
    <source>
        <dbReference type="SMART" id="SM00485"/>
    </source>
</evidence>
<keyword evidence="7 16" id="KW-0378">Hydrolase</keyword>
<proteinExistence type="inferred from homology"/>
<dbReference type="PANTHER" id="PTHR11081:SF9">
    <property type="entry name" value="FLAP ENDONUCLEASE 1"/>
    <property type="match status" value="1"/>
</dbReference>
<evidence type="ECO:0000256" key="12">
    <source>
        <dbReference type="ARBA" id="ARBA00023242"/>
    </source>
</evidence>
<dbReference type="SMART" id="SM00279">
    <property type="entry name" value="HhH2"/>
    <property type="match status" value="1"/>
</dbReference>
<evidence type="ECO:0000256" key="13">
    <source>
        <dbReference type="ARBA" id="ARBA00029382"/>
    </source>
</evidence>
<dbReference type="GO" id="GO:0043137">
    <property type="term" value="P:DNA replication, removal of RNA primer"/>
    <property type="evidence" value="ECO:0007669"/>
    <property type="project" value="UniProtKB-UniRule"/>
</dbReference>
<dbReference type="InterPro" id="IPR006085">
    <property type="entry name" value="XPG_DNA_repair_N"/>
</dbReference>
<dbReference type="GO" id="GO:0003677">
    <property type="term" value="F:DNA binding"/>
    <property type="evidence" value="ECO:0007669"/>
    <property type="project" value="UniProtKB-UniRule"/>
</dbReference>
<evidence type="ECO:0000256" key="11">
    <source>
        <dbReference type="ARBA" id="ARBA00023204"/>
    </source>
</evidence>
<evidence type="ECO:0000256" key="8">
    <source>
        <dbReference type="ARBA" id="ARBA00022839"/>
    </source>
</evidence>
<dbReference type="InterPro" id="IPR006086">
    <property type="entry name" value="XPG-I_dom"/>
</dbReference>
<organism evidence="19 22">
    <name type="scientific">Hamiltosporidium tvaerminnensis</name>
    <dbReference type="NCBI Taxonomy" id="1176355"/>
    <lineage>
        <taxon>Eukaryota</taxon>
        <taxon>Fungi</taxon>
        <taxon>Fungi incertae sedis</taxon>
        <taxon>Microsporidia</taxon>
        <taxon>Dubosqiidae</taxon>
        <taxon>Hamiltosporidium</taxon>
    </lineage>
</organism>
<dbReference type="CDD" id="cd09907">
    <property type="entry name" value="H3TH_FEN1-Euk"/>
    <property type="match status" value="1"/>
</dbReference>
<evidence type="ECO:0000256" key="1">
    <source>
        <dbReference type="ARBA" id="ARBA00022553"/>
    </source>
</evidence>
<keyword evidence="3 16" id="KW-0540">Nuclease</keyword>
<dbReference type="InterPro" id="IPR023426">
    <property type="entry name" value="Flap_endonuc"/>
</dbReference>
<dbReference type="GO" id="GO:0006284">
    <property type="term" value="P:base-excision repair"/>
    <property type="evidence" value="ECO:0007669"/>
    <property type="project" value="UniProtKB-UniRule"/>
</dbReference>
<dbReference type="SUPFAM" id="SSF88723">
    <property type="entry name" value="PIN domain-like"/>
    <property type="match status" value="1"/>
</dbReference>
<dbReference type="VEuPathDB" id="MicrosporidiaDB:CWI38_0181p0050"/>
<dbReference type="PROSITE" id="PS00841">
    <property type="entry name" value="XPG_1"/>
    <property type="match status" value="1"/>
</dbReference>
<accession>A0A4Q9KT30</accession>
<dbReference type="EMBL" id="PITK01000181">
    <property type="protein sequence ID" value="TBU19882.1"/>
    <property type="molecule type" value="Genomic_DNA"/>
</dbReference>
<keyword evidence="21" id="KW-1185">Reference proteome</keyword>
<keyword evidence="11 16" id="KW-0234">DNA repair</keyword>
<dbReference type="InterPro" id="IPR036279">
    <property type="entry name" value="5-3_exonuclease_C_sf"/>
</dbReference>
<dbReference type="Pfam" id="PF00867">
    <property type="entry name" value="XPG_I"/>
    <property type="match status" value="1"/>
</dbReference>
<evidence type="ECO:0000256" key="9">
    <source>
        <dbReference type="ARBA" id="ARBA00022842"/>
    </source>
</evidence>
<keyword evidence="2 16" id="KW-0235">DNA replication</keyword>
<dbReference type="InterPro" id="IPR029060">
    <property type="entry name" value="PIN-like_dom_sf"/>
</dbReference>
<dbReference type="InterPro" id="IPR019974">
    <property type="entry name" value="XPG_CS"/>
</dbReference>
<keyword evidence="1 16" id="KW-0597">Phosphoprotein</keyword>
<evidence type="ECO:0000256" key="14">
    <source>
        <dbReference type="ARBA" id="ARBA00034726"/>
    </source>
</evidence>
<dbReference type="GO" id="GO:0000287">
    <property type="term" value="F:magnesium ion binding"/>
    <property type="evidence" value="ECO:0007669"/>
    <property type="project" value="UniProtKB-UniRule"/>
</dbReference>
<dbReference type="Proteomes" id="UP000292362">
    <property type="component" value="Unassembled WGS sequence"/>
</dbReference>
<dbReference type="Pfam" id="PF00752">
    <property type="entry name" value="XPG_N"/>
    <property type="match status" value="1"/>
</dbReference>
<protein>
    <recommendedName>
        <fullName evidence="16">Flap endonuclease 1</fullName>
        <shortName evidence="16">FEN-1</shortName>
        <ecNumber evidence="16">3.1.-.-</ecNumber>
    </recommendedName>
    <alternativeName>
        <fullName evidence="16">Flap structure-specific endonuclease 1</fullName>
    </alternativeName>
</protein>
<evidence type="ECO:0000256" key="10">
    <source>
        <dbReference type="ARBA" id="ARBA00023128"/>
    </source>
</evidence>
<comment type="subunit">
    <text evidence="15">Interacts with PCNA1 and PCNA2. Three molecules of FEN1 bind to one PCNA trimer with each molecule binding to one PCNA monomer. PCNA stimulates the nuclease activity without altering cleavage specificity.</text>
</comment>
<comment type="function">
    <text evidence="13 16">Structure-specific nuclease with 5'-flap endonuclease and 5'-3' exonuclease activities involved in DNA replication and repair. During DNA replication, cleaves the 5'-overhanging flap structure that is generated by displacement synthesis when DNA polymerase encounters the 5'-end of a downstream Okazaki fragment. It enters the flap from the 5'-end and then tracks to cleave the flap base, leaving a nick for ligation. Also involved in the long patch base excision repair (LP-BER) pathway, by cleaving within the apurinic/apyrimidinic (AP) site-terminated flap. Acts as a genome stabilization factor that prevents flaps from equilibrating into structures that lead to duplications and deletions. Also possesses 5'-3' exonuclease activity on nicked or gapped double-stranded DNA, and exhibits RNase H activity. Also involved in replication and repair of rDNA and in repairing mitochondrial DNA.</text>
</comment>
<evidence type="ECO:0000256" key="4">
    <source>
        <dbReference type="ARBA" id="ARBA00022723"/>
    </source>
</evidence>
<dbReference type="VEuPathDB" id="MicrosporidiaDB:CWI37_1995p0010"/>
<name>A0A4Q9KT30_9MICR</name>
<dbReference type="Gene3D" id="1.10.150.20">
    <property type="entry name" value="5' to 3' exonuclease, C-terminal subdomain"/>
    <property type="match status" value="1"/>
</dbReference>
<keyword evidence="9 16" id="KW-0460">Magnesium</keyword>
<dbReference type="OrthoDB" id="1937206at2759"/>
<dbReference type="PANTHER" id="PTHR11081">
    <property type="entry name" value="FLAP ENDONUCLEASE FAMILY MEMBER"/>
    <property type="match status" value="1"/>
</dbReference>
<reference evidence="21 22" key="1">
    <citation type="submission" date="2017-12" db="EMBL/GenBank/DDBJ databases">
        <authorList>
            <person name="Pombert J.-F."/>
            <person name="Haag K.L."/>
            <person name="Ebert D."/>
        </authorList>
    </citation>
    <scope>NUCLEOTIDE SEQUENCE [LARGE SCALE GENOMIC DNA]</scope>
    <source>
        <strain evidence="19">FI-OER-3-3</strain>
        <strain evidence="20">IL-G-3</strain>
    </source>
</reference>
<dbReference type="PRINTS" id="PR00853">
    <property type="entry name" value="XPGRADSUPER"/>
</dbReference>
<dbReference type="GO" id="GO:0008409">
    <property type="term" value="F:5'-3' exonuclease activity"/>
    <property type="evidence" value="ECO:0007669"/>
    <property type="project" value="UniProtKB-UniRule"/>
</dbReference>
<evidence type="ECO:0000256" key="16">
    <source>
        <dbReference type="HAMAP-Rule" id="MF_03140"/>
    </source>
</evidence>
<dbReference type="EC" id="3.1.-.-" evidence="16"/>
<evidence type="ECO:0000313" key="20">
    <source>
        <dbReference type="EMBL" id="TBU19882.1"/>
    </source>
</evidence>
<dbReference type="CDD" id="cd09867">
    <property type="entry name" value="PIN_FEN1"/>
    <property type="match status" value="1"/>
</dbReference>
<comment type="cofactor">
    <cofactor evidence="16">
        <name>Mg(2+)</name>
        <dbReference type="ChEBI" id="CHEBI:18420"/>
    </cofactor>
    <text evidence="16">Binds 2 magnesium ions per subunit. They probably participate in the reaction catalyzed by the enzyme. May bind an additional third magnesium ion after substrate binding.</text>
</comment>